<organism evidence="1 2">
    <name type="scientific">Glarea lozoyensis (strain ATCC 20868 / MF5171)</name>
    <dbReference type="NCBI Taxonomy" id="1116229"/>
    <lineage>
        <taxon>Eukaryota</taxon>
        <taxon>Fungi</taxon>
        <taxon>Dikarya</taxon>
        <taxon>Ascomycota</taxon>
        <taxon>Pezizomycotina</taxon>
        <taxon>Leotiomycetes</taxon>
        <taxon>Helotiales</taxon>
        <taxon>Helotiaceae</taxon>
        <taxon>Glarea</taxon>
    </lineage>
</organism>
<gene>
    <name evidence="1" type="ORF">GLAREA_03488</name>
</gene>
<evidence type="ECO:0000313" key="2">
    <source>
        <dbReference type="Proteomes" id="UP000016922"/>
    </source>
</evidence>
<dbReference type="RefSeq" id="XP_008081932.1">
    <property type="nucleotide sequence ID" value="XM_008083741.1"/>
</dbReference>
<accession>S3DEV6</accession>
<dbReference type="GeneID" id="19462543"/>
<name>S3DEV6_GLAL2</name>
<dbReference type="Proteomes" id="UP000016922">
    <property type="component" value="Unassembled WGS sequence"/>
</dbReference>
<evidence type="ECO:0000313" key="1">
    <source>
        <dbReference type="EMBL" id="EPE30521.1"/>
    </source>
</evidence>
<dbReference type="KEGG" id="glz:GLAREA_03488"/>
<dbReference type="HOGENOM" id="CLU_1190021_0_0_1"/>
<sequence>MGLKWAEYKLPPNHPMWTEKHQHMNIIARSQDDFYQNSVWIELDTRVEKAKDILRKRAVEEKKQNQLSVFRLANKGISWDVRGKYSIQCKTIEDAYGKGGPWWMEIFIEPAAHRQHMFAKFDIGLIQGIMRFGAAKHKSLVKKRKYDDYSEEYHNARLWERRSPTPEFAKINSDDLPSTENAEWMYIWRGEGKGDGEREVINPYAMTFKEPRGMIIEGFFGCEYFDENLTFRGVKIAAGREYERDFGYDWNELKDN</sequence>
<dbReference type="EMBL" id="KE145363">
    <property type="protein sequence ID" value="EPE30521.1"/>
    <property type="molecule type" value="Genomic_DNA"/>
</dbReference>
<dbReference type="OrthoDB" id="4630416at2759"/>
<keyword evidence="2" id="KW-1185">Reference proteome</keyword>
<proteinExistence type="predicted"/>
<dbReference type="AlphaFoldDB" id="S3DEV6"/>
<protein>
    <submittedName>
        <fullName evidence="1">Uncharacterized protein</fullName>
    </submittedName>
</protein>
<reference evidence="1 2" key="1">
    <citation type="journal article" date="2013" name="BMC Genomics">
        <title>Genomics-driven discovery of the pneumocandin biosynthetic gene cluster in the fungus Glarea lozoyensis.</title>
        <authorList>
            <person name="Chen L."/>
            <person name="Yue Q."/>
            <person name="Zhang X."/>
            <person name="Xiang M."/>
            <person name="Wang C."/>
            <person name="Li S."/>
            <person name="Che Y."/>
            <person name="Ortiz-Lopez F.J."/>
            <person name="Bills G.F."/>
            <person name="Liu X."/>
            <person name="An Z."/>
        </authorList>
    </citation>
    <scope>NUCLEOTIDE SEQUENCE [LARGE SCALE GENOMIC DNA]</scope>
    <source>
        <strain evidence="2">ATCC 20868 / MF5171</strain>
    </source>
</reference>